<evidence type="ECO:0000256" key="1">
    <source>
        <dbReference type="SAM" id="MobiDB-lite"/>
    </source>
</evidence>
<evidence type="ECO:0000313" key="3">
    <source>
        <dbReference type="EMBL" id="KAK9800721.1"/>
    </source>
</evidence>
<accession>A0AAW1P029</accession>
<organism evidence="3 4">
    <name type="scientific">Symbiochloris irregularis</name>
    <dbReference type="NCBI Taxonomy" id="706552"/>
    <lineage>
        <taxon>Eukaryota</taxon>
        <taxon>Viridiplantae</taxon>
        <taxon>Chlorophyta</taxon>
        <taxon>core chlorophytes</taxon>
        <taxon>Trebouxiophyceae</taxon>
        <taxon>Trebouxiales</taxon>
        <taxon>Trebouxiaceae</taxon>
        <taxon>Symbiochloris</taxon>
    </lineage>
</organism>
<proteinExistence type="predicted"/>
<feature type="region of interest" description="Disordered" evidence="1">
    <location>
        <begin position="62"/>
        <end position="145"/>
    </location>
</feature>
<feature type="compositionally biased region" description="Basic residues" evidence="1">
    <location>
        <begin position="135"/>
        <end position="144"/>
    </location>
</feature>
<dbReference type="EMBL" id="JALJOQ010000081">
    <property type="protein sequence ID" value="KAK9800721.1"/>
    <property type="molecule type" value="Genomic_DNA"/>
</dbReference>
<comment type="caution">
    <text evidence="3">The sequence shown here is derived from an EMBL/GenBank/DDBJ whole genome shotgun (WGS) entry which is preliminary data.</text>
</comment>
<reference evidence="3 4" key="1">
    <citation type="journal article" date="2024" name="Nat. Commun.">
        <title>Phylogenomics reveals the evolutionary origins of lichenization in chlorophyte algae.</title>
        <authorList>
            <person name="Puginier C."/>
            <person name="Libourel C."/>
            <person name="Otte J."/>
            <person name="Skaloud P."/>
            <person name="Haon M."/>
            <person name="Grisel S."/>
            <person name="Petersen M."/>
            <person name="Berrin J.G."/>
            <person name="Delaux P.M."/>
            <person name="Dal Grande F."/>
            <person name="Keller J."/>
        </authorList>
    </citation>
    <scope>NUCLEOTIDE SEQUENCE [LARGE SCALE GENOMIC DNA]</scope>
    <source>
        <strain evidence="3 4">SAG 2036</strain>
    </source>
</reference>
<dbReference type="Proteomes" id="UP001465755">
    <property type="component" value="Unassembled WGS sequence"/>
</dbReference>
<keyword evidence="4" id="KW-1185">Reference proteome</keyword>
<feature type="domain" description="BZIP" evidence="2">
    <location>
        <begin position="127"/>
        <end position="142"/>
    </location>
</feature>
<dbReference type="PROSITE" id="PS00036">
    <property type="entry name" value="BZIP_BASIC"/>
    <property type="match status" value="1"/>
</dbReference>
<sequence>MLASLHALPDQEALRVATLSLMYVPRALGDYPTNFPSQSTGLVSSYNRQPSHSFAEAAMPAFESGAGPMSPVPPSASSLGHREADGAWHDSDGSTRPADRQGSPASSDHEGSLADQASEAARKASCRKTEQNRRSQQRYRRRRKEMFEEQQRLNIELSLQIEHLMQKHSHTQARANFLEEMIGQKESAMHGAGGMASANEGSLLVFAQSLADLVQITRQGIPHDLASTQQLLLQAASDLLAGQYAALAFVRKEMVMLLIDYLMQLDQQPLGAASSCIFEIICTYNKALQRAGAAHAEALLTYLALPVQPGRQGLQEALQAMALSSEQEQQLLRTHAAFLAAVGQLQGERAGLTSTLQSSQPSTLGQAQSLFSIVQGQTALTSLQQTIREERRQAVEFYSLAVLALDPVQHARALVASYPSAVDMMAICGMLAERPRLDSHAGMTSHLEQRLRGDAQGLGPPTIVTPGASPHRSMAMHRLPTHTAQASMLPQASQG</sequence>
<evidence type="ECO:0000313" key="4">
    <source>
        <dbReference type="Proteomes" id="UP001465755"/>
    </source>
</evidence>
<dbReference type="GO" id="GO:0003700">
    <property type="term" value="F:DNA-binding transcription factor activity"/>
    <property type="evidence" value="ECO:0007669"/>
    <property type="project" value="InterPro"/>
</dbReference>
<dbReference type="AlphaFoldDB" id="A0AAW1P029"/>
<protein>
    <recommendedName>
        <fullName evidence="2">BZIP domain-containing protein</fullName>
    </recommendedName>
</protein>
<evidence type="ECO:0000259" key="2">
    <source>
        <dbReference type="PROSITE" id="PS00036"/>
    </source>
</evidence>
<gene>
    <name evidence="3" type="ORF">WJX73_000067</name>
</gene>
<name>A0AAW1P029_9CHLO</name>
<dbReference type="InterPro" id="IPR004827">
    <property type="entry name" value="bZIP"/>
</dbReference>
<feature type="compositionally biased region" description="Basic and acidic residues" evidence="1">
    <location>
        <begin position="80"/>
        <end position="99"/>
    </location>
</feature>